<evidence type="ECO:0000313" key="1">
    <source>
        <dbReference type="EMBL" id="MCL7028710.1"/>
    </source>
</evidence>
<name>A0AA41S569_PAPNU</name>
<proteinExistence type="predicted"/>
<protein>
    <recommendedName>
        <fullName evidence="3">Disease resistance protein</fullName>
    </recommendedName>
</protein>
<dbReference type="AlphaFoldDB" id="A0AA41S569"/>
<feature type="non-terminal residue" evidence="1">
    <location>
        <position position="55"/>
    </location>
</feature>
<gene>
    <name evidence="1" type="ORF">MKW94_018576</name>
</gene>
<evidence type="ECO:0008006" key="3">
    <source>
        <dbReference type="Google" id="ProtNLM"/>
    </source>
</evidence>
<feature type="non-terminal residue" evidence="1">
    <location>
        <position position="1"/>
    </location>
</feature>
<sequence length="55" mass="6615">KWCIGQPPSSFYPRLEKLTVEKCPYLERRQDWDFITCFFPSIKEYVLDGTLISRL</sequence>
<organism evidence="1 2">
    <name type="scientific">Papaver nudicaule</name>
    <name type="common">Iceland poppy</name>
    <dbReference type="NCBI Taxonomy" id="74823"/>
    <lineage>
        <taxon>Eukaryota</taxon>
        <taxon>Viridiplantae</taxon>
        <taxon>Streptophyta</taxon>
        <taxon>Embryophyta</taxon>
        <taxon>Tracheophyta</taxon>
        <taxon>Spermatophyta</taxon>
        <taxon>Magnoliopsida</taxon>
        <taxon>Ranunculales</taxon>
        <taxon>Papaveraceae</taxon>
        <taxon>Papaveroideae</taxon>
        <taxon>Papaver</taxon>
    </lineage>
</organism>
<comment type="caution">
    <text evidence="1">The sequence shown here is derived from an EMBL/GenBank/DDBJ whole genome shotgun (WGS) entry which is preliminary data.</text>
</comment>
<reference evidence="1" key="1">
    <citation type="submission" date="2022-03" db="EMBL/GenBank/DDBJ databases">
        <title>A functionally conserved STORR gene fusion in Papaver species that diverged 16.8 million years ago.</title>
        <authorList>
            <person name="Catania T."/>
        </authorList>
    </citation>
    <scope>NUCLEOTIDE SEQUENCE</scope>
    <source>
        <strain evidence="1">S-191538</strain>
    </source>
</reference>
<evidence type="ECO:0000313" key="2">
    <source>
        <dbReference type="Proteomes" id="UP001177140"/>
    </source>
</evidence>
<dbReference type="Proteomes" id="UP001177140">
    <property type="component" value="Unassembled WGS sequence"/>
</dbReference>
<dbReference type="EMBL" id="JAJJMA010082523">
    <property type="protein sequence ID" value="MCL7028710.1"/>
    <property type="molecule type" value="Genomic_DNA"/>
</dbReference>
<accession>A0AA41S569</accession>
<keyword evidence="2" id="KW-1185">Reference proteome</keyword>